<dbReference type="SUPFAM" id="SSF46689">
    <property type="entry name" value="Homeodomain-like"/>
    <property type="match status" value="1"/>
</dbReference>
<evidence type="ECO:0000256" key="2">
    <source>
        <dbReference type="PROSITE-ProRule" id="PRU00335"/>
    </source>
</evidence>
<proteinExistence type="predicted"/>
<organism evidence="4 5">
    <name type="scientific">Tepidibacter thalassicus DSM 15285</name>
    <dbReference type="NCBI Taxonomy" id="1123350"/>
    <lineage>
        <taxon>Bacteria</taxon>
        <taxon>Bacillati</taxon>
        <taxon>Bacillota</taxon>
        <taxon>Clostridia</taxon>
        <taxon>Peptostreptococcales</taxon>
        <taxon>Peptostreptococcaceae</taxon>
        <taxon>Tepidibacter</taxon>
    </lineage>
</organism>
<protein>
    <submittedName>
        <fullName evidence="4">Transcriptional regulator, TetR family</fullName>
    </submittedName>
</protein>
<reference evidence="5" key="1">
    <citation type="submission" date="2016-11" db="EMBL/GenBank/DDBJ databases">
        <authorList>
            <person name="Varghese N."/>
            <person name="Submissions S."/>
        </authorList>
    </citation>
    <scope>NUCLEOTIDE SEQUENCE [LARGE SCALE GENOMIC DNA]</scope>
    <source>
        <strain evidence="5">DSM 15285</strain>
    </source>
</reference>
<dbReference type="Gene3D" id="1.10.357.10">
    <property type="entry name" value="Tetracycline Repressor, domain 2"/>
    <property type="match status" value="1"/>
</dbReference>
<evidence type="ECO:0000313" key="4">
    <source>
        <dbReference type="EMBL" id="SHH37526.1"/>
    </source>
</evidence>
<dbReference type="InterPro" id="IPR001647">
    <property type="entry name" value="HTH_TetR"/>
</dbReference>
<evidence type="ECO:0000256" key="1">
    <source>
        <dbReference type="ARBA" id="ARBA00023125"/>
    </source>
</evidence>
<dbReference type="STRING" id="1123350.SAMN02744040_01749"/>
<evidence type="ECO:0000259" key="3">
    <source>
        <dbReference type="PROSITE" id="PS50977"/>
    </source>
</evidence>
<dbReference type="Proteomes" id="UP000242520">
    <property type="component" value="Unassembled WGS sequence"/>
</dbReference>
<feature type="domain" description="HTH tetR-type" evidence="3">
    <location>
        <begin position="9"/>
        <end position="69"/>
    </location>
</feature>
<gene>
    <name evidence="4" type="ORF">SAMN02744040_01749</name>
</gene>
<dbReference type="GO" id="GO:0003677">
    <property type="term" value="F:DNA binding"/>
    <property type="evidence" value="ECO:0007669"/>
    <property type="project" value="UniProtKB-UniRule"/>
</dbReference>
<sequence length="225" mass="26663">MEGKKLKRNRMLTCFIDAATEIIEKEGINGVTIRKVASISGYNSATIYNYFENLNHLIFLASMKFIRPYTENLSNYIKDSKNALDKTLSVWECFCHYSFKNPEIYYFIFFTKLNNSINNYIKEYYEIYPQELISSNQNITTMLLKHNIYDRSLILLEECVKEGFINKKDIFEINEMFMFIYKGMLSKIMEKEIDDSIDNLVSKTIKYIKICFNGYLDNQFQCKLS</sequence>
<accession>A0A1M5SG75</accession>
<dbReference type="AlphaFoldDB" id="A0A1M5SG75"/>
<name>A0A1M5SG75_9FIRM</name>
<evidence type="ECO:0000313" key="5">
    <source>
        <dbReference type="Proteomes" id="UP000242520"/>
    </source>
</evidence>
<dbReference type="RefSeq" id="WP_072725611.1">
    <property type="nucleotide sequence ID" value="NZ_FQXH01000020.1"/>
</dbReference>
<dbReference type="PROSITE" id="PS50977">
    <property type="entry name" value="HTH_TETR_2"/>
    <property type="match status" value="1"/>
</dbReference>
<keyword evidence="1 2" id="KW-0238">DNA-binding</keyword>
<keyword evidence="5" id="KW-1185">Reference proteome</keyword>
<dbReference type="EMBL" id="FQXH01000020">
    <property type="protein sequence ID" value="SHH37526.1"/>
    <property type="molecule type" value="Genomic_DNA"/>
</dbReference>
<dbReference type="InterPro" id="IPR009057">
    <property type="entry name" value="Homeodomain-like_sf"/>
</dbReference>
<feature type="DNA-binding region" description="H-T-H motif" evidence="2">
    <location>
        <begin position="32"/>
        <end position="51"/>
    </location>
</feature>
<dbReference type="Pfam" id="PF00440">
    <property type="entry name" value="TetR_N"/>
    <property type="match status" value="1"/>
</dbReference>